<dbReference type="Gene3D" id="3.40.50.9200">
    <property type="entry name" value="Hypothetical protein MTH538"/>
    <property type="match status" value="1"/>
</dbReference>
<protein>
    <submittedName>
        <fullName evidence="2">TIR-like protein DUF1863</fullName>
    </submittedName>
</protein>
<keyword evidence="3" id="KW-1185">Reference proteome</keyword>
<evidence type="ECO:0000313" key="3">
    <source>
        <dbReference type="Proteomes" id="UP000244077"/>
    </source>
</evidence>
<reference evidence="2 3" key="1">
    <citation type="submission" date="2018-04" db="EMBL/GenBank/DDBJ databases">
        <title>Genomic Encyclopedia of Archaeal and Bacterial Type Strains, Phase II (KMG-II): from individual species to whole genera.</title>
        <authorList>
            <person name="Goeker M."/>
        </authorList>
    </citation>
    <scope>NUCLEOTIDE SEQUENCE [LARGE SCALE GENOMIC DNA]</scope>
    <source>
        <strain evidence="2 3">DSM 100434</strain>
    </source>
</reference>
<comment type="caution">
    <text evidence="2">The sequence shown here is derived from an EMBL/GenBank/DDBJ whole genome shotgun (WGS) entry which is preliminary data.</text>
</comment>
<dbReference type="InterPro" id="IPR036490">
    <property type="entry name" value="ThsB_TIR-like_sf"/>
</dbReference>
<organism evidence="2 3">
    <name type="scientific">Celeribacter persicus</name>
    <dbReference type="NCBI Taxonomy" id="1651082"/>
    <lineage>
        <taxon>Bacteria</taxon>
        <taxon>Pseudomonadati</taxon>
        <taxon>Pseudomonadota</taxon>
        <taxon>Alphaproteobacteria</taxon>
        <taxon>Rhodobacterales</taxon>
        <taxon>Roseobacteraceae</taxon>
        <taxon>Celeribacter</taxon>
    </lineage>
</organism>
<gene>
    <name evidence="2" type="ORF">C8N42_1463</name>
</gene>
<sequence length="157" mass="17591">MGRSSRQAEGGKEEGWGEVNVFISHSWAYSGHYDRLAEWIFDEVWSVDNQRIYFANTSVPRDNPIHFAPNDAALQSAIYERIINSHVVVIPTGMYANHSKWIGKEIAGAKYYGRPIVAVDPWAQKRASSVVVDAADEAVGWNKQSIISAVWRLGNGR</sequence>
<dbReference type="OrthoDB" id="9811746at2"/>
<dbReference type="Pfam" id="PF08937">
    <property type="entry name" value="ThsB_TIR"/>
    <property type="match status" value="1"/>
</dbReference>
<dbReference type="EMBL" id="QAOH01000046">
    <property type="protein sequence ID" value="PTQ64119.1"/>
    <property type="molecule type" value="Genomic_DNA"/>
</dbReference>
<feature type="domain" description="Thoeris protein ThsB TIR-like" evidence="1">
    <location>
        <begin position="22"/>
        <end position="125"/>
    </location>
</feature>
<evidence type="ECO:0000259" key="1">
    <source>
        <dbReference type="Pfam" id="PF08937"/>
    </source>
</evidence>
<dbReference type="InterPro" id="IPR015032">
    <property type="entry name" value="ThsB__TIR-like_domain"/>
</dbReference>
<evidence type="ECO:0000313" key="2">
    <source>
        <dbReference type="EMBL" id="PTQ64119.1"/>
    </source>
</evidence>
<accession>A0A2T5GXU7</accession>
<dbReference type="SUPFAM" id="SSF52206">
    <property type="entry name" value="Hypothetical protein MTH538"/>
    <property type="match status" value="1"/>
</dbReference>
<dbReference type="AlphaFoldDB" id="A0A2T5GXU7"/>
<proteinExistence type="predicted"/>
<name>A0A2T5GXU7_9RHOB</name>
<dbReference type="Proteomes" id="UP000244077">
    <property type="component" value="Unassembled WGS sequence"/>
</dbReference>